<comment type="caution">
    <text evidence="1">The sequence shown here is derived from an EMBL/GenBank/DDBJ whole genome shotgun (WGS) entry which is preliminary data.</text>
</comment>
<dbReference type="Proteomes" id="UP000600080">
    <property type="component" value="Unassembled WGS sequence"/>
</dbReference>
<keyword evidence="2" id="KW-1185">Reference proteome</keyword>
<name>A0ABQ2JR32_9ACTN</name>
<gene>
    <name evidence="1" type="ORF">GCM10012285_42850</name>
</gene>
<organism evidence="1 2">
    <name type="scientific">Streptomyces kronopolitis</name>
    <dbReference type="NCBI Taxonomy" id="1612435"/>
    <lineage>
        <taxon>Bacteria</taxon>
        <taxon>Bacillati</taxon>
        <taxon>Actinomycetota</taxon>
        <taxon>Actinomycetes</taxon>
        <taxon>Kitasatosporales</taxon>
        <taxon>Streptomycetaceae</taxon>
        <taxon>Streptomyces</taxon>
    </lineage>
</organism>
<dbReference type="EMBL" id="BMND01000019">
    <property type="protein sequence ID" value="GGN52089.1"/>
    <property type="molecule type" value="Genomic_DNA"/>
</dbReference>
<evidence type="ECO:0000313" key="2">
    <source>
        <dbReference type="Proteomes" id="UP000600080"/>
    </source>
</evidence>
<sequence>MDRAVSDSCPVRVRTGDGGFLPGRFRALTGGFPVRGLPGRGAALGNGGFWNY</sequence>
<evidence type="ECO:0000313" key="1">
    <source>
        <dbReference type="EMBL" id="GGN52089.1"/>
    </source>
</evidence>
<proteinExistence type="predicted"/>
<protein>
    <submittedName>
        <fullName evidence="1">Uncharacterized protein</fullName>
    </submittedName>
</protein>
<accession>A0ABQ2JR32</accession>
<reference evidence="2" key="1">
    <citation type="journal article" date="2019" name="Int. J. Syst. Evol. Microbiol.">
        <title>The Global Catalogue of Microorganisms (GCM) 10K type strain sequencing project: providing services to taxonomists for standard genome sequencing and annotation.</title>
        <authorList>
            <consortium name="The Broad Institute Genomics Platform"/>
            <consortium name="The Broad Institute Genome Sequencing Center for Infectious Disease"/>
            <person name="Wu L."/>
            <person name="Ma J."/>
        </authorList>
    </citation>
    <scope>NUCLEOTIDE SEQUENCE [LARGE SCALE GENOMIC DNA]</scope>
    <source>
        <strain evidence="2">CGMCC 4.7323</strain>
    </source>
</reference>